<evidence type="ECO:0000313" key="1">
    <source>
        <dbReference type="EMBL" id="CAG8748069.1"/>
    </source>
</evidence>
<protein>
    <submittedName>
        <fullName evidence="1">24392_t:CDS:1</fullName>
    </submittedName>
</protein>
<dbReference type="AlphaFoldDB" id="A0A9N9IU47"/>
<dbReference type="EMBL" id="CAJVQA010017311">
    <property type="protein sequence ID" value="CAG8748069.1"/>
    <property type="molecule type" value="Genomic_DNA"/>
</dbReference>
<sequence>NIVEGSNNTFEVEVSHSITSSYIVNKFQSGSFSDEIFDVKDIRD</sequence>
<feature type="non-terminal residue" evidence="1">
    <location>
        <position position="44"/>
    </location>
</feature>
<proteinExistence type="predicted"/>
<evidence type="ECO:0000313" key="2">
    <source>
        <dbReference type="Proteomes" id="UP000789759"/>
    </source>
</evidence>
<feature type="non-terminal residue" evidence="1">
    <location>
        <position position="1"/>
    </location>
</feature>
<organism evidence="1 2">
    <name type="scientific">Cetraspora pellucida</name>
    <dbReference type="NCBI Taxonomy" id="1433469"/>
    <lineage>
        <taxon>Eukaryota</taxon>
        <taxon>Fungi</taxon>
        <taxon>Fungi incertae sedis</taxon>
        <taxon>Mucoromycota</taxon>
        <taxon>Glomeromycotina</taxon>
        <taxon>Glomeromycetes</taxon>
        <taxon>Diversisporales</taxon>
        <taxon>Gigasporaceae</taxon>
        <taxon>Cetraspora</taxon>
    </lineage>
</organism>
<reference evidence="1" key="1">
    <citation type="submission" date="2021-06" db="EMBL/GenBank/DDBJ databases">
        <authorList>
            <person name="Kallberg Y."/>
            <person name="Tangrot J."/>
            <person name="Rosling A."/>
        </authorList>
    </citation>
    <scope>NUCLEOTIDE SEQUENCE</scope>
    <source>
        <strain evidence="1">FL966</strain>
    </source>
</reference>
<dbReference type="Proteomes" id="UP000789759">
    <property type="component" value="Unassembled WGS sequence"/>
</dbReference>
<keyword evidence="2" id="KW-1185">Reference proteome</keyword>
<gene>
    <name evidence="1" type="ORF">CPELLU_LOCUS14523</name>
</gene>
<accession>A0A9N9IU47</accession>
<comment type="caution">
    <text evidence="1">The sequence shown here is derived from an EMBL/GenBank/DDBJ whole genome shotgun (WGS) entry which is preliminary data.</text>
</comment>
<name>A0A9N9IU47_9GLOM</name>